<dbReference type="Gene3D" id="3.90.1300.10">
    <property type="entry name" value="Amidase signature (AS) domain"/>
    <property type="match status" value="1"/>
</dbReference>
<dbReference type="RefSeq" id="XP_033377342.1">
    <property type="nucleotide sequence ID" value="XM_033532840.1"/>
</dbReference>
<sequence length="96" mass="9824">MEGHILSTYYPNQTPAGSSSGSAVGAALELANAAIGTETSGSIRGPVELSNVIGFKPSRGLIGTDWAIPILSRQDVTGTLTGADRDAAYLSNRISC</sequence>
<protein>
    <submittedName>
        <fullName evidence="3">Amidase signature enzyme</fullName>
    </submittedName>
</protein>
<evidence type="ECO:0000259" key="2">
    <source>
        <dbReference type="Pfam" id="PF01425"/>
    </source>
</evidence>
<keyword evidence="4" id="KW-1185">Reference proteome</keyword>
<feature type="domain" description="Amidase" evidence="2">
    <location>
        <begin position="9"/>
        <end position="94"/>
    </location>
</feature>
<dbReference type="Proteomes" id="UP000799778">
    <property type="component" value="Unassembled WGS sequence"/>
</dbReference>
<name>A0A6A5X7T2_9PLEO</name>
<proteinExistence type="predicted"/>
<accession>A0A6A5X7T2</accession>
<dbReference type="PANTHER" id="PTHR42678:SF34">
    <property type="entry name" value="OS04G0183300 PROTEIN"/>
    <property type="match status" value="1"/>
</dbReference>
<dbReference type="PANTHER" id="PTHR42678">
    <property type="entry name" value="AMIDASE"/>
    <property type="match status" value="1"/>
</dbReference>
<dbReference type="EMBL" id="ML978080">
    <property type="protein sequence ID" value="KAF2009003.1"/>
    <property type="molecule type" value="Genomic_DNA"/>
</dbReference>
<feature type="region of interest" description="Disordered" evidence="1">
    <location>
        <begin position="1"/>
        <end position="22"/>
    </location>
</feature>
<dbReference type="GeneID" id="54290237"/>
<evidence type="ECO:0000313" key="4">
    <source>
        <dbReference type="Proteomes" id="UP000799778"/>
    </source>
</evidence>
<dbReference type="OrthoDB" id="566138at2759"/>
<dbReference type="InterPro" id="IPR023631">
    <property type="entry name" value="Amidase_dom"/>
</dbReference>
<evidence type="ECO:0000256" key="1">
    <source>
        <dbReference type="SAM" id="MobiDB-lite"/>
    </source>
</evidence>
<gene>
    <name evidence="3" type="ORF">BU24DRAFT_474433</name>
</gene>
<reference evidence="3" key="1">
    <citation type="journal article" date="2020" name="Stud. Mycol.">
        <title>101 Dothideomycetes genomes: a test case for predicting lifestyles and emergence of pathogens.</title>
        <authorList>
            <person name="Haridas S."/>
            <person name="Albert R."/>
            <person name="Binder M."/>
            <person name="Bloem J."/>
            <person name="Labutti K."/>
            <person name="Salamov A."/>
            <person name="Andreopoulos B."/>
            <person name="Baker S."/>
            <person name="Barry K."/>
            <person name="Bills G."/>
            <person name="Bluhm B."/>
            <person name="Cannon C."/>
            <person name="Castanera R."/>
            <person name="Culley D."/>
            <person name="Daum C."/>
            <person name="Ezra D."/>
            <person name="Gonzalez J."/>
            <person name="Henrissat B."/>
            <person name="Kuo A."/>
            <person name="Liang C."/>
            <person name="Lipzen A."/>
            <person name="Lutzoni F."/>
            <person name="Magnuson J."/>
            <person name="Mondo S."/>
            <person name="Nolan M."/>
            <person name="Ohm R."/>
            <person name="Pangilinan J."/>
            <person name="Park H.-J."/>
            <person name="Ramirez L."/>
            <person name="Alfaro M."/>
            <person name="Sun H."/>
            <person name="Tritt A."/>
            <person name="Yoshinaga Y."/>
            <person name="Zwiers L.-H."/>
            <person name="Turgeon B."/>
            <person name="Goodwin S."/>
            <person name="Spatafora J."/>
            <person name="Crous P."/>
            <person name="Grigoriev I."/>
        </authorList>
    </citation>
    <scope>NUCLEOTIDE SEQUENCE</scope>
    <source>
        <strain evidence="3">CBS 175.79</strain>
    </source>
</reference>
<organism evidence="3 4">
    <name type="scientific">Aaosphaeria arxii CBS 175.79</name>
    <dbReference type="NCBI Taxonomy" id="1450172"/>
    <lineage>
        <taxon>Eukaryota</taxon>
        <taxon>Fungi</taxon>
        <taxon>Dikarya</taxon>
        <taxon>Ascomycota</taxon>
        <taxon>Pezizomycotina</taxon>
        <taxon>Dothideomycetes</taxon>
        <taxon>Pleosporomycetidae</taxon>
        <taxon>Pleosporales</taxon>
        <taxon>Pleosporales incertae sedis</taxon>
        <taxon>Aaosphaeria</taxon>
    </lineage>
</organism>
<dbReference type="SUPFAM" id="SSF75304">
    <property type="entry name" value="Amidase signature (AS) enzymes"/>
    <property type="match status" value="1"/>
</dbReference>
<evidence type="ECO:0000313" key="3">
    <source>
        <dbReference type="EMBL" id="KAF2009003.1"/>
    </source>
</evidence>
<dbReference type="Pfam" id="PF01425">
    <property type="entry name" value="Amidase"/>
    <property type="match status" value="1"/>
</dbReference>
<dbReference type="AlphaFoldDB" id="A0A6A5X7T2"/>
<dbReference type="InterPro" id="IPR036928">
    <property type="entry name" value="AS_sf"/>
</dbReference>